<feature type="compositionally biased region" description="Polar residues" evidence="1">
    <location>
        <begin position="79"/>
        <end position="89"/>
    </location>
</feature>
<evidence type="ECO:0000313" key="3">
    <source>
        <dbReference type="Proteomes" id="UP000807353"/>
    </source>
</evidence>
<organism evidence="2 3">
    <name type="scientific">Collybia nuda</name>
    <dbReference type="NCBI Taxonomy" id="64659"/>
    <lineage>
        <taxon>Eukaryota</taxon>
        <taxon>Fungi</taxon>
        <taxon>Dikarya</taxon>
        <taxon>Basidiomycota</taxon>
        <taxon>Agaricomycotina</taxon>
        <taxon>Agaricomycetes</taxon>
        <taxon>Agaricomycetidae</taxon>
        <taxon>Agaricales</taxon>
        <taxon>Tricholomatineae</taxon>
        <taxon>Clitocybaceae</taxon>
        <taxon>Collybia</taxon>
    </lineage>
</organism>
<feature type="non-terminal residue" evidence="2">
    <location>
        <position position="144"/>
    </location>
</feature>
<proteinExistence type="predicted"/>
<dbReference type="Proteomes" id="UP000807353">
    <property type="component" value="Unassembled WGS sequence"/>
</dbReference>
<sequence>MPPKKRELSNSDNNPPPAKRRAPTKASSSDAQASLALTRSIRTNFGKGGAAACLEQAGKDVRPDLQKITTDKSKKLKSIPSNAARNNMAPSVPKPRSKKKAVNTSTSTDHELPLQDSPPEPSHHRVAAGDGKFGFKPAVFPPEQ</sequence>
<dbReference type="AlphaFoldDB" id="A0A9P5XZQ5"/>
<reference evidence="2" key="1">
    <citation type="submission" date="2020-11" db="EMBL/GenBank/DDBJ databases">
        <authorList>
            <consortium name="DOE Joint Genome Institute"/>
            <person name="Ahrendt S."/>
            <person name="Riley R."/>
            <person name="Andreopoulos W."/>
            <person name="Labutti K."/>
            <person name="Pangilinan J."/>
            <person name="Ruiz-Duenas F.J."/>
            <person name="Barrasa J.M."/>
            <person name="Sanchez-Garcia M."/>
            <person name="Camarero S."/>
            <person name="Miyauchi S."/>
            <person name="Serrano A."/>
            <person name="Linde D."/>
            <person name="Babiker R."/>
            <person name="Drula E."/>
            <person name="Ayuso-Fernandez I."/>
            <person name="Pacheco R."/>
            <person name="Padilla G."/>
            <person name="Ferreira P."/>
            <person name="Barriuso J."/>
            <person name="Kellner H."/>
            <person name="Castanera R."/>
            <person name="Alfaro M."/>
            <person name="Ramirez L."/>
            <person name="Pisabarro A.G."/>
            <person name="Kuo A."/>
            <person name="Tritt A."/>
            <person name="Lipzen A."/>
            <person name="He G."/>
            <person name="Yan M."/>
            <person name="Ng V."/>
            <person name="Cullen D."/>
            <person name="Martin F."/>
            <person name="Rosso M.-N."/>
            <person name="Henrissat B."/>
            <person name="Hibbett D."/>
            <person name="Martinez A.T."/>
            <person name="Grigoriev I.V."/>
        </authorList>
    </citation>
    <scope>NUCLEOTIDE SEQUENCE</scope>
    <source>
        <strain evidence="2">CBS 247.69</strain>
    </source>
</reference>
<dbReference type="EMBL" id="MU150312">
    <property type="protein sequence ID" value="KAF9459703.1"/>
    <property type="molecule type" value="Genomic_DNA"/>
</dbReference>
<protein>
    <submittedName>
        <fullName evidence="2">Uncharacterized protein</fullName>
    </submittedName>
</protein>
<keyword evidence="3" id="KW-1185">Reference proteome</keyword>
<feature type="compositionally biased region" description="Basic and acidic residues" evidence="1">
    <location>
        <begin position="57"/>
        <end position="73"/>
    </location>
</feature>
<accession>A0A9P5XZQ5</accession>
<evidence type="ECO:0000313" key="2">
    <source>
        <dbReference type="EMBL" id="KAF9459703.1"/>
    </source>
</evidence>
<gene>
    <name evidence="2" type="ORF">BDZ94DRAFT_1312204</name>
</gene>
<name>A0A9P5XZQ5_9AGAR</name>
<feature type="region of interest" description="Disordered" evidence="1">
    <location>
        <begin position="57"/>
        <end position="144"/>
    </location>
</feature>
<feature type="region of interest" description="Disordered" evidence="1">
    <location>
        <begin position="1"/>
        <end position="34"/>
    </location>
</feature>
<evidence type="ECO:0000256" key="1">
    <source>
        <dbReference type="SAM" id="MobiDB-lite"/>
    </source>
</evidence>
<comment type="caution">
    <text evidence="2">The sequence shown here is derived from an EMBL/GenBank/DDBJ whole genome shotgun (WGS) entry which is preliminary data.</text>
</comment>
<feature type="compositionally biased region" description="Low complexity" evidence="1">
    <location>
        <begin position="24"/>
        <end position="34"/>
    </location>
</feature>